<gene>
    <name evidence="1" type="ORF">ENSA5_22570</name>
</gene>
<proteinExistence type="predicted"/>
<dbReference type="AlphaFoldDB" id="A0A2S9YBI6"/>
<dbReference type="InterPro" id="IPR024079">
    <property type="entry name" value="MetalloPept_cat_dom_sf"/>
</dbReference>
<evidence type="ECO:0000313" key="1">
    <source>
        <dbReference type="EMBL" id="PRQ02488.1"/>
    </source>
</evidence>
<name>A0A2S9YBI6_9BACT</name>
<comment type="caution">
    <text evidence="1">The sequence shown here is derived from an EMBL/GenBank/DDBJ whole genome shotgun (WGS) entry which is preliminary data.</text>
</comment>
<dbReference type="SUPFAM" id="SSF55486">
    <property type="entry name" value="Metalloproteases ('zincins'), catalytic domain"/>
    <property type="match status" value="1"/>
</dbReference>
<organism evidence="1 2">
    <name type="scientific">Enhygromyxa salina</name>
    <dbReference type="NCBI Taxonomy" id="215803"/>
    <lineage>
        <taxon>Bacteria</taxon>
        <taxon>Pseudomonadati</taxon>
        <taxon>Myxococcota</taxon>
        <taxon>Polyangia</taxon>
        <taxon>Nannocystales</taxon>
        <taxon>Nannocystaceae</taxon>
        <taxon>Enhygromyxa</taxon>
    </lineage>
</organism>
<dbReference type="Proteomes" id="UP000237968">
    <property type="component" value="Unassembled WGS sequence"/>
</dbReference>
<dbReference type="Gene3D" id="3.40.390.10">
    <property type="entry name" value="Collagenase (Catalytic Domain)"/>
    <property type="match status" value="1"/>
</dbReference>
<dbReference type="EMBL" id="PVNK01000117">
    <property type="protein sequence ID" value="PRQ02488.1"/>
    <property type="molecule type" value="Genomic_DNA"/>
</dbReference>
<sequence length="217" mass="24234">MRSPNGRLLAEETGVSANGTRNAYDLALGQLDDGNFGLEAKMKLQWYFLDGPAGYWKPDEKQTFVDDWEREVRAAWDGQLVMTLADGRTVTLKLDFEQQIGGFMSDHWEMSVRYRGMKEGDVVGSAVTPGMGNVKLDNLDVMMRTDISQVPAAHEFGHMLGLDDEYPDDSPHKADGASIMNSGMGVRPRHMEHFAEWAEKHIPGQIFTGLKKWLGGL</sequence>
<protein>
    <submittedName>
        <fullName evidence="1">Uncharacterized protein</fullName>
    </submittedName>
</protein>
<dbReference type="GO" id="GO:0008237">
    <property type="term" value="F:metallopeptidase activity"/>
    <property type="evidence" value="ECO:0007669"/>
    <property type="project" value="InterPro"/>
</dbReference>
<keyword evidence="2" id="KW-1185">Reference proteome</keyword>
<evidence type="ECO:0000313" key="2">
    <source>
        <dbReference type="Proteomes" id="UP000237968"/>
    </source>
</evidence>
<reference evidence="1 2" key="1">
    <citation type="submission" date="2018-03" db="EMBL/GenBank/DDBJ databases">
        <title>Draft Genome Sequences of the Obligatory Marine Myxobacteria Enhygromyxa salina SWB005.</title>
        <authorList>
            <person name="Poehlein A."/>
            <person name="Moghaddam J.A."/>
            <person name="Harms H."/>
            <person name="Alanjari M."/>
            <person name="Koenig G.M."/>
            <person name="Daniel R."/>
            <person name="Schaeberle T.F."/>
        </authorList>
    </citation>
    <scope>NUCLEOTIDE SEQUENCE [LARGE SCALE GENOMIC DNA]</scope>
    <source>
        <strain evidence="1 2">SWB005</strain>
    </source>
</reference>
<accession>A0A2S9YBI6</accession>